<accession>A0ABW4N549</accession>
<name>A0ABW4N549_9CAUL</name>
<sequence>MRSHLTLIVTFAGLAVLGACLAWLLVAGDAFENLGPVLPWMVGGAIVVAALTAGLMWLAFFSSRRGYDEPYDVNKPNGGRPY</sequence>
<organism evidence="2 3">
    <name type="scientific">Phenylobacterium terrae</name>
    <dbReference type="NCBI Taxonomy" id="2665495"/>
    <lineage>
        <taxon>Bacteria</taxon>
        <taxon>Pseudomonadati</taxon>
        <taxon>Pseudomonadota</taxon>
        <taxon>Alphaproteobacteria</taxon>
        <taxon>Caulobacterales</taxon>
        <taxon>Caulobacteraceae</taxon>
        <taxon>Phenylobacterium</taxon>
    </lineage>
</organism>
<reference evidence="3" key="1">
    <citation type="journal article" date="2019" name="Int. J. Syst. Evol. Microbiol.">
        <title>The Global Catalogue of Microorganisms (GCM) 10K type strain sequencing project: providing services to taxonomists for standard genome sequencing and annotation.</title>
        <authorList>
            <consortium name="The Broad Institute Genomics Platform"/>
            <consortium name="The Broad Institute Genome Sequencing Center for Infectious Disease"/>
            <person name="Wu L."/>
            <person name="Ma J."/>
        </authorList>
    </citation>
    <scope>NUCLEOTIDE SEQUENCE [LARGE SCALE GENOMIC DNA]</scope>
    <source>
        <strain evidence="3">DFY28</strain>
    </source>
</reference>
<feature type="transmembrane region" description="Helical" evidence="1">
    <location>
        <begin position="38"/>
        <end position="61"/>
    </location>
</feature>
<keyword evidence="1" id="KW-0812">Transmembrane</keyword>
<protein>
    <submittedName>
        <fullName evidence="2">Uncharacterized protein</fullName>
    </submittedName>
</protein>
<keyword evidence="3" id="KW-1185">Reference proteome</keyword>
<dbReference type="EMBL" id="JBHUEY010000001">
    <property type="protein sequence ID" value="MFD1783785.1"/>
    <property type="molecule type" value="Genomic_DNA"/>
</dbReference>
<comment type="caution">
    <text evidence="2">The sequence shown here is derived from an EMBL/GenBank/DDBJ whole genome shotgun (WGS) entry which is preliminary data.</text>
</comment>
<keyword evidence="1" id="KW-0472">Membrane</keyword>
<evidence type="ECO:0000313" key="3">
    <source>
        <dbReference type="Proteomes" id="UP001597237"/>
    </source>
</evidence>
<dbReference type="RefSeq" id="WP_377283023.1">
    <property type="nucleotide sequence ID" value="NZ_JBHRSI010000008.1"/>
</dbReference>
<gene>
    <name evidence="2" type="ORF">ACFSC0_10300</name>
</gene>
<evidence type="ECO:0000256" key="1">
    <source>
        <dbReference type="SAM" id="Phobius"/>
    </source>
</evidence>
<dbReference type="Proteomes" id="UP001597237">
    <property type="component" value="Unassembled WGS sequence"/>
</dbReference>
<keyword evidence="1" id="KW-1133">Transmembrane helix</keyword>
<evidence type="ECO:0000313" key="2">
    <source>
        <dbReference type="EMBL" id="MFD1783785.1"/>
    </source>
</evidence>
<proteinExistence type="predicted"/>
<dbReference type="PROSITE" id="PS51257">
    <property type="entry name" value="PROKAR_LIPOPROTEIN"/>
    <property type="match status" value="1"/>
</dbReference>